<comment type="caution">
    <text evidence="2">The sequence shown here is derived from an EMBL/GenBank/DDBJ whole genome shotgun (WGS) entry which is preliminary data.</text>
</comment>
<accession>A0ABV9SC41</accession>
<feature type="chain" id="PRO_5046399303" evidence="1">
    <location>
        <begin position="41"/>
        <end position="349"/>
    </location>
</feature>
<organism evidence="2 3">
    <name type="scientific">Actinophytocola glycyrrhizae</name>
    <dbReference type="NCBI Taxonomy" id="2044873"/>
    <lineage>
        <taxon>Bacteria</taxon>
        <taxon>Bacillati</taxon>
        <taxon>Actinomycetota</taxon>
        <taxon>Actinomycetes</taxon>
        <taxon>Pseudonocardiales</taxon>
        <taxon>Pseudonocardiaceae</taxon>
    </lineage>
</organism>
<sequence length="349" mass="37330">MTRIQRRPRRTRPGRIFGLTVTAVTALVVSLLSTASSAVAAAPGFGTTADTDVYIRDYVGDAGAEPHSNAVWTSPDIKVCPTTVECSESQNPEVGSINYIFVKLHNPGPYGSGADIGNLDIYRSSPGGGTGWSADWTSIGGILGLSVAASGVTTAMIPWPDVPGPGHFCLLARWESADDPMSYAEGPNTVLNTQQNNNIAWRNVDSVDLFAGRAAERPYALGNPGRTQIATDLAFTDVRNGFLAAGGRLSVDLGPDLYNRWREGGGRATGVKQIGTYRFEISDFRQARFYGILLSPRTRPELKLQFSLGAEGRKGTHVVRVNQFAPLDDGQSGKALTDVGGVEYKITIH</sequence>
<feature type="signal peptide" evidence="1">
    <location>
        <begin position="1"/>
        <end position="40"/>
    </location>
</feature>
<reference evidence="3" key="1">
    <citation type="journal article" date="2019" name="Int. J. Syst. Evol. Microbiol.">
        <title>The Global Catalogue of Microorganisms (GCM) 10K type strain sequencing project: providing services to taxonomists for standard genome sequencing and annotation.</title>
        <authorList>
            <consortium name="The Broad Institute Genomics Platform"/>
            <consortium name="The Broad Institute Genome Sequencing Center for Infectious Disease"/>
            <person name="Wu L."/>
            <person name="Ma J."/>
        </authorList>
    </citation>
    <scope>NUCLEOTIDE SEQUENCE [LARGE SCALE GENOMIC DNA]</scope>
    <source>
        <strain evidence="3">ZS-22-S1</strain>
    </source>
</reference>
<keyword evidence="1" id="KW-0732">Signal</keyword>
<proteinExistence type="predicted"/>
<gene>
    <name evidence="2" type="ORF">ACFPCV_30920</name>
</gene>
<name>A0ABV9SC41_9PSEU</name>
<evidence type="ECO:0000256" key="1">
    <source>
        <dbReference type="SAM" id="SignalP"/>
    </source>
</evidence>
<dbReference type="RefSeq" id="WP_378060007.1">
    <property type="nucleotide sequence ID" value="NZ_JBHSIS010000020.1"/>
</dbReference>
<evidence type="ECO:0000313" key="3">
    <source>
        <dbReference type="Proteomes" id="UP001595859"/>
    </source>
</evidence>
<protein>
    <submittedName>
        <fullName evidence="2">Uncharacterized protein</fullName>
    </submittedName>
</protein>
<keyword evidence="3" id="KW-1185">Reference proteome</keyword>
<dbReference type="EMBL" id="JBHSIS010000020">
    <property type="protein sequence ID" value="MFC4857935.1"/>
    <property type="molecule type" value="Genomic_DNA"/>
</dbReference>
<dbReference type="Proteomes" id="UP001595859">
    <property type="component" value="Unassembled WGS sequence"/>
</dbReference>
<evidence type="ECO:0000313" key="2">
    <source>
        <dbReference type="EMBL" id="MFC4857935.1"/>
    </source>
</evidence>